<dbReference type="AlphaFoldDB" id="A0A498I336"/>
<evidence type="ECO:0000313" key="1">
    <source>
        <dbReference type="EMBL" id="RXH76455.1"/>
    </source>
</evidence>
<protein>
    <recommendedName>
        <fullName evidence="3">RNase H type-1 domain-containing protein</fullName>
    </recommendedName>
</protein>
<evidence type="ECO:0000313" key="2">
    <source>
        <dbReference type="Proteomes" id="UP000290289"/>
    </source>
</evidence>
<reference evidence="1 2" key="1">
    <citation type="submission" date="2018-10" db="EMBL/GenBank/DDBJ databases">
        <title>A high-quality apple genome assembly.</title>
        <authorList>
            <person name="Hu J."/>
        </authorList>
    </citation>
    <scope>NUCLEOTIDE SEQUENCE [LARGE SCALE GENOMIC DNA]</scope>
    <source>
        <strain evidence="2">cv. HFTH1</strain>
        <tissue evidence="1">Young leaf</tissue>
    </source>
</reference>
<organism evidence="1 2">
    <name type="scientific">Malus domestica</name>
    <name type="common">Apple</name>
    <name type="synonym">Pyrus malus</name>
    <dbReference type="NCBI Taxonomy" id="3750"/>
    <lineage>
        <taxon>Eukaryota</taxon>
        <taxon>Viridiplantae</taxon>
        <taxon>Streptophyta</taxon>
        <taxon>Embryophyta</taxon>
        <taxon>Tracheophyta</taxon>
        <taxon>Spermatophyta</taxon>
        <taxon>Magnoliopsida</taxon>
        <taxon>eudicotyledons</taxon>
        <taxon>Gunneridae</taxon>
        <taxon>Pentapetalae</taxon>
        <taxon>rosids</taxon>
        <taxon>fabids</taxon>
        <taxon>Rosales</taxon>
        <taxon>Rosaceae</taxon>
        <taxon>Amygdaloideae</taxon>
        <taxon>Maleae</taxon>
        <taxon>Malus</taxon>
    </lineage>
</organism>
<dbReference type="InterPro" id="IPR053151">
    <property type="entry name" value="RNase_H-like"/>
</dbReference>
<dbReference type="EMBL" id="RDQH01000340">
    <property type="protein sequence ID" value="RXH76455.1"/>
    <property type="molecule type" value="Genomic_DNA"/>
</dbReference>
<keyword evidence="2" id="KW-1185">Reference proteome</keyword>
<name>A0A498I336_MALDO</name>
<dbReference type="PANTHER" id="PTHR47723:SF19">
    <property type="entry name" value="POLYNUCLEOTIDYL TRANSFERASE, RIBONUCLEASE H-LIKE SUPERFAMILY PROTEIN"/>
    <property type="match status" value="1"/>
</dbReference>
<sequence>MITHYLRVGNPVCLEGIFVLFCPKVHVSHRWLKVNFDRAFDEQHDQGGIGVVVRDSNGSFVAAVSLNVELEGDVLLVVAVVQRDSTTNMGQLGHVLDDIRRLMKNFSQGEGFVYQSQGQQCCTLLCKI</sequence>
<dbReference type="PANTHER" id="PTHR47723">
    <property type="entry name" value="OS05G0353850 PROTEIN"/>
    <property type="match status" value="1"/>
</dbReference>
<proteinExistence type="predicted"/>
<accession>A0A498I336</accession>
<evidence type="ECO:0008006" key="3">
    <source>
        <dbReference type="Google" id="ProtNLM"/>
    </source>
</evidence>
<comment type="caution">
    <text evidence="1">The sequence shown here is derived from an EMBL/GenBank/DDBJ whole genome shotgun (WGS) entry which is preliminary data.</text>
</comment>
<gene>
    <name evidence="1" type="ORF">DVH24_019343</name>
</gene>
<dbReference type="Proteomes" id="UP000290289">
    <property type="component" value="Chromosome 14"/>
</dbReference>